<keyword evidence="1" id="KW-0812">Transmembrane</keyword>
<feature type="transmembrane region" description="Helical" evidence="1">
    <location>
        <begin position="72"/>
        <end position="93"/>
    </location>
</feature>
<proteinExistence type="predicted"/>
<keyword evidence="3" id="KW-1185">Reference proteome</keyword>
<evidence type="ECO:0000313" key="3">
    <source>
        <dbReference type="Proteomes" id="UP000009223"/>
    </source>
</evidence>
<name>F5YQH3_TREPZ</name>
<dbReference type="HOGENOM" id="CLU_1905849_0_0_12"/>
<dbReference type="STRING" id="545694.TREPR_2764"/>
<reference evidence="2 3" key="2">
    <citation type="journal article" date="2011" name="ISME J.">
        <title>RNA-seq reveals cooperative metabolic interactions between two termite-gut spirochete species in co-culture.</title>
        <authorList>
            <person name="Rosenthal A.Z."/>
            <person name="Matson E.G."/>
            <person name="Eldar A."/>
            <person name="Leadbetter J.R."/>
        </authorList>
    </citation>
    <scope>NUCLEOTIDE SEQUENCE [LARGE SCALE GENOMIC DNA]</scope>
    <source>
        <strain evidence="3">ATCC BAA-887 / DSM 12427 / ZAS-2</strain>
    </source>
</reference>
<accession>F5YQH3</accession>
<dbReference type="Pfam" id="PF04246">
    <property type="entry name" value="RseC_MucC"/>
    <property type="match status" value="1"/>
</dbReference>
<sequence>MIETGIVQEITGNTLTLIKENNIACFGCMSQECKEKAISFTAEKPTAMAVEPGQRVETETASSALKQGLGALIPPILGFIAGFLLTGALFPTAGDPPRAAGGALLLFAVAVSCYFYRRRFPLEAKRRVIRALG</sequence>
<dbReference type="RefSeq" id="WP_015707466.1">
    <property type="nucleotide sequence ID" value="NC_015578.1"/>
</dbReference>
<protein>
    <recommendedName>
        <fullName evidence="4">Positive regulator of sigma E, RseC/MucC</fullName>
    </recommendedName>
</protein>
<evidence type="ECO:0008006" key="4">
    <source>
        <dbReference type="Google" id="ProtNLM"/>
    </source>
</evidence>
<evidence type="ECO:0000313" key="2">
    <source>
        <dbReference type="EMBL" id="AEF86039.1"/>
    </source>
</evidence>
<dbReference type="Proteomes" id="UP000009223">
    <property type="component" value="Chromosome"/>
</dbReference>
<reference evidence="3" key="1">
    <citation type="submission" date="2009-12" db="EMBL/GenBank/DDBJ databases">
        <title>Complete sequence of Treponema primitia strain ZAS-2.</title>
        <authorList>
            <person name="Tetu S.G."/>
            <person name="Matson E."/>
            <person name="Ren Q."/>
            <person name="Seshadri R."/>
            <person name="Elbourne L."/>
            <person name="Hassan K.A."/>
            <person name="Durkin A."/>
            <person name="Radune D."/>
            <person name="Mohamoud Y."/>
            <person name="Shay R."/>
            <person name="Jin S."/>
            <person name="Zhang X."/>
            <person name="Lucey K."/>
            <person name="Ballor N.R."/>
            <person name="Ottesen E."/>
            <person name="Rosenthal R."/>
            <person name="Allen A."/>
            <person name="Leadbetter J.R."/>
            <person name="Paulsen I.T."/>
        </authorList>
    </citation>
    <scope>NUCLEOTIDE SEQUENCE [LARGE SCALE GENOMIC DNA]</scope>
    <source>
        <strain evidence="3">ATCC BAA-887 / DSM 12427 / ZAS-2</strain>
    </source>
</reference>
<keyword evidence="1" id="KW-1133">Transmembrane helix</keyword>
<evidence type="ECO:0000256" key="1">
    <source>
        <dbReference type="SAM" id="Phobius"/>
    </source>
</evidence>
<keyword evidence="1" id="KW-0472">Membrane</keyword>
<dbReference type="EMBL" id="CP001843">
    <property type="protein sequence ID" value="AEF86039.1"/>
    <property type="molecule type" value="Genomic_DNA"/>
</dbReference>
<organism evidence="2 3">
    <name type="scientific">Treponema primitia (strain ATCC BAA-887 / DSM 12427 / ZAS-2)</name>
    <dbReference type="NCBI Taxonomy" id="545694"/>
    <lineage>
        <taxon>Bacteria</taxon>
        <taxon>Pseudomonadati</taxon>
        <taxon>Spirochaetota</taxon>
        <taxon>Spirochaetia</taxon>
        <taxon>Spirochaetales</taxon>
        <taxon>Treponemataceae</taxon>
        <taxon>Treponema</taxon>
    </lineage>
</organism>
<dbReference type="AlphaFoldDB" id="F5YQH3"/>
<gene>
    <name evidence="2" type="ordered locus">TREPR_2764</name>
</gene>
<feature type="transmembrane region" description="Helical" evidence="1">
    <location>
        <begin position="99"/>
        <end position="117"/>
    </location>
</feature>
<dbReference type="KEGG" id="tpi:TREPR_2764"/>
<dbReference type="OrthoDB" id="361705at2"/>